<dbReference type="Pfam" id="PF01391">
    <property type="entry name" value="Collagen"/>
    <property type="match status" value="1"/>
</dbReference>
<proteinExistence type="predicted"/>
<sequence>MSVGSQQLYHRIGMTSVVLSTLSIALLAISIPLVYGEDWTLIRLISLPQHALKQSSDAIWSEMFEVREVLDPQIRFFSRRPRKAWLDSGLCKGCFTLACAMGPPGPPGSPGPDGAPGEPGAQGLAGQDGLDVQLESEPDLPCVVCPAGPPGLRGPQGERGMAGHPGQPGQPGPDGSSGVDGPPGLPGRVGPLGENGPMGPKGPEGDQAIAGVGIKGPIGPPGPQGMKGRPGPHGMPASYCPSDCGVQNILADVVPSPGVGKKFNEYAPPPGEPSDEVATSPPKVKYTPIKDDGYGSRRFHDFTTYERKLRKKMIKKLMRMKTRRL</sequence>
<evidence type="ECO:0000256" key="1">
    <source>
        <dbReference type="ARBA" id="ARBA00022737"/>
    </source>
</evidence>
<dbReference type="PANTHER" id="PTHR24637">
    <property type="entry name" value="COLLAGEN"/>
    <property type="match status" value="1"/>
</dbReference>
<reference evidence="3 4" key="1">
    <citation type="submission" date="2015-09" db="EMBL/GenBank/DDBJ databases">
        <title>Draft genome of the parasitic nematode Teladorsagia circumcincta isolate WARC Sus (inbred).</title>
        <authorList>
            <person name="Mitreva M."/>
        </authorList>
    </citation>
    <scope>NUCLEOTIDE SEQUENCE [LARGE SCALE GENOMIC DNA]</scope>
    <source>
        <strain evidence="3 4">S</strain>
    </source>
</reference>
<accession>A0A2G9UX44</accession>
<keyword evidence="3" id="KW-0176">Collagen</keyword>
<organism evidence="3 4">
    <name type="scientific">Teladorsagia circumcincta</name>
    <name type="common">Brown stomach worm</name>
    <name type="synonym">Ostertagia circumcincta</name>
    <dbReference type="NCBI Taxonomy" id="45464"/>
    <lineage>
        <taxon>Eukaryota</taxon>
        <taxon>Metazoa</taxon>
        <taxon>Ecdysozoa</taxon>
        <taxon>Nematoda</taxon>
        <taxon>Chromadorea</taxon>
        <taxon>Rhabditida</taxon>
        <taxon>Rhabditina</taxon>
        <taxon>Rhabditomorpha</taxon>
        <taxon>Strongyloidea</taxon>
        <taxon>Trichostrongylidae</taxon>
        <taxon>Teladorsagia</taxon>
    </lineage>
</organism>
<evidence type="ECO:0000256" key="2">
    <source>
        <dbReference type="SAM" id="MobiDB-lite"/>
    </source>
</evidence>
<gene>
    <name evidence="3" type="ORF">TELCIR_03918</name>
</gene>
<feature type="compositionally biased region" description="Low complexity" evidence="2">
    <location>
        <begin position="173"/>
        <end position="192"/>
    </location>
</feature>
<evidence type="ECO:0000313" key="4">
    <source>
        <dbReference type="Proteomes" id="UP000230423"/>
    </source>
</evidence>
<dbReference type="Proteomes" id="UP000230423">
    <property type="component" value="Unassembled WGS sequence"/>
</dbReference>
<evidence type="ECO:0000313" key="3">
    <source>
        <dbReference type="EMBL" id="PIO74080.1"/>
    </source>
</evidence>
<feature type="region of interest" description="Disordered" evidence="2">
    <location>
        <begin position="266"/>
        <end position="293"/>
    </location>
</feature>
<keyword evidence="1" id="KW-0677">Repeat</keyword>
<feature type="region of interest" description="Disordered" evidence="2">
    <location>
        <begin position="140"/>
        <end position="234"/>
    </location>
</feature>
<protein>
    <submittedName>
        <fullName evidence="3">Collagen triple helix repeat protein</fullName>
    </submittedName>
</protein>
<dbReference type="EMBL" id="KZ345336">
    <property type="protein sequence ID" value="PIO74080.1"/>
    <property type="molecule type" value="Genomic_DNA"/>
</dbReference>
<name>A0A2G9UX44_TELCI</name>
<dbReference type="AlphaFoldDB" id="A0A2G9UX44"/>
<dbReference type="InterPro" id="IPR008160">
    <property type="entry name" value="Collagen"/>
</dbReference>
<feature type="region of interest" description="Disordered" evidence="2">
    <location>
        <begin position="105"/>
        <end position="126"/>
    </location>
</feature>
<dbReference type="GO" id="GO:0005581">
    <property type="term" value="C:collagen trimer"/>
    <property type="evidence" value="ECO:0007669"/>
    <property type="project" value="UniProtKB-KW"/>
</dbReference>
<dbReference type="PANTHER" id="PTHR24637:SF334">
    <property type="entry name" value="NEMATODE CUTICLE COLLAGEN N-TERMINAL DOMAIN-CONTAINING PROTEIN"/>
    <property type="match status" value="1"/>
</dbReference>
<dbReference type="OrthoDB" id="10037288at2759"/>
<keyword evidence="4" id="KW-1185">Reference proteome</keyword>